<evidence type="ECO:0000256" key="4">
    <source>
        <dbReference type="ARBA" id="ARBA00022989"/>
    </source>
</evidence>
<reference evidence="9 10" key="1">
    <citation type="submission" date="2015-07" db="EMBL/GenBank/DDBJ databases">
        <authorList>
            <person name="Ju K.-S."/>
            <person name="Doroghazi J.R."/>
            <person name="Metcalf W.W."/>
        </authorList>
    </citation>
    <scope>NUCLEOTIDE SEQUENCE [LARGE SCALE GENOMIC DNA]</scope>
    <source>
        <strain evidence="9 10">NRRL B-3589</strain>
    </source>
</reference>
<feature type="transmembrane region" description="Helical" evidence="7">
    <location>
        <begin position="37"/>
        <end position="58"/>
    </location>
</feature>
<feature type="transmembrane region" description="Helical" evidence="7">
    <location>
        <begin position="70"/>
        <end position="97"/>
    </location>
</feature>
<dbReference type="InterPro" id="IPR036259">
    <property type="entry name" value="MFS_trans_sf"/>
</dbReference>
<keyword evidence="4 7" id="KW-1133">Transmembrane helix</keyword>
<evidence type="ECO:0000313" key="10">
    <source>
        <dbReference type="Proteomes" id="UP000037020"/>
    </source>
</evidence>
<proteinExistence type="predicted"/>
<evidence type="ECO:0000259" key="8">
    <source>
        <dbReference type="PROSITE" id="PS50850"/>
    </source>
</evidence>
<evidence type="ECO:0000256" key="2">
    <source>
        <dbReference type="ARBA" id="ARBA00022448"/>
    </source>
</evidence>
<dbReference type="InterPro" id="IPR011701">
    <property type="entry name" value="MFS"/>
</dbReference>
<dbReference type="PANTHER" id="PTHR42718">
    <property type="entry name" value="MAJOR FACILITATOR SUPERFAMILY MULTIDRUG TRANSPORTER MFSC"/>
    <property type="match status" value="1"/>
</dbReference>
<sequence length="113" mass="11538">MTWVVVFGAFIAALDSSLVNVGLNSIGSDLAASLTSVQWVASAYLLALGAALPASAWLGRRLGTGRLWMWSLAGFVVASVLCAVSPNLTVLVIARILQGVTGGLLVPAGQSVI</sequence>
<evidence type="ECO:0000256" key="5">
    <source>
        <dbReference type="ARBA" id="ARBA00023136"/>
    </source>
</evidence>
<protein>
    <recommendedName>
        <fullName evidence="8">Major facilitator superfamily (MFS) profile domain-containing protein</fullName>
    </recommendedName>
</protein>
<gene>
    <name evidence="9" type="ORF">ADK38_05255</name>
</gene>
<dbReference type="Pfam" id="PF07690">
    <property type="entry name" value="MFS_1"/>
    <property type="match status" value="1"/>
</dbReference>
<keyword evidence="2" id="KW-0813">Transport</keyword>
<evidence type="ECO:0000256" key="1">
    <source>
        <dbReference type="ARBA" id="ARBA00004651"/>
    </source>
</evidence>
<evidence type="ECO:0000256" key="6">
    <source>
        <dbReference type="ARBA" id="ARBA00023251"/>
    </source>
</evidence>
<dbReference type="PANTHER" id="PTHR42718:SF9">
    <property type="entry name" value="MAJOR FACILITATOR SUPERFAMILY MULTIDRUG TRANSPORTER MFSC"/>
    <property type="match status" value="1"/>
</dbReference>
<accession>A0ABR5JCF6</accession>
<feature type="non-terminal residue" evidence="9">
    <location>
        <position position="113"/>
    </location>
</feature>
<name>A0ABR5JCF6_9ACTN</name>
<dbReference type="Proteomes" id="UP000037020">
    <property type="component" value="Unassembled WGS sequence"/>
</dbReference>
<keyword evidence="6" id="KW-0046">Antibiotic resistance</keyword>
<feature type="domain" description="Major facilitator superfamily (MFS) profile" evidence="8">
    <location>
        <begin position="1"/>
        <end position="113"/>
    </location>
</feature>
<dbReference type="SUPFAM" id="SSF103473">
    <property type="entry name" value="MFS general substrate transporter"/>
    <property type="match status" value="1"/>
</dbReference>
<comment type="caution">
    <text evidence="9">The sequence shown here is derived from an EMBL/GenBank/DDBJ whole genome shotgun (WGS) entry which is preliminary data.</text>
</comment>
<dbReference type="Gene3D" id="1.20.1720.10">
    <property type="entry name" value="Multidrug resistance protein D"/>
    <property type="match status" value="1"/>
</dbReference>
<dbReference type="PROSITE" id="PS50850">
    <property type="entry name" value="MFS"/>
    <property type="match status" value="1"/>
</dbReference>
<evidence type="ECO:0000256" key="3">
    <source>
        <dbReference type="ARBA" id="ARBA00022692"/>
    </source>
</evidence>
<keyword evidence="10" id="KW-1185">Reference proteome</keyword>
<keyword evidence="5 7" id="KW-0472">Membrane</keyword>
<dbReference type="EMBL" id="LGUT01000425">
    <property type="protein sequence ID" value="KOG91071.1"/>
    <property type="molecule type" value="Genomic_DNA"/>
</dbReference>
<keyword evidence="3 7" id="KW-0812">Transmembrane</keyword>
<dbReference type="InterPro" id="IPR020846">
    <property type="entry name" value="MFS_dom"/>
</dbReference>
<comment type="subcellular location">
    <subcellularLocation>
        <location evidence="1">Cell membrane</location>
        <topology evidence="1">Multi-pass membrane protein</topology>
    </subcellularLocation>
</comment>
<evidence type="ECO:0000313" key="9">
    <source>
        <dbReference type="EMBL" id="KOG91071.1"/>
    </source>
</evidence>
<evidence type="ECO:0000256" key="7">
    <source>
        <dbReference type="SAM" id="Phobius"/>
    </source>
</evidence>
<organism evidence="9 10">
    <name type="scientific">Streptomyces varsoviensis</name>
    <dbReference type="NCBI Taxonomy" id="67373"/>
    <lineage>
        <taxon>Bacteria</taxon>
        <taxon>Bacillati</taxon>
        <taxon>Actinomycetota</taxon>
        <taxon>Actinomycetes</taxon>
        <taxon>Kitasatosporales</taxon>
        <taxon>Streptomycetaceae</taxon>
        <taxon>Streptomyces</taxon>
    </lineage>
</organism>